<dbReference type="CDD" id="cd02241">
    <property type="entry name" value="cupin_OxOx"/>
    <property type="match status" value="1"/>
</dbReference>
<name>A0A0D2F3S7_9EURO</name>
<dbReference type="SUPFAM" id="SSF51182">
    <property type="entry name" value="RmlC-like cupins"/>
    <property type="match status" value="1"/>
</dbReference>
<evidence type="ECO:0000256" key="4">
    <source>
        <dbReference type="ARBA" id="ARBA00022723"/>
    </source>
</evidence>
<keyword evidence="6" id="KW-0472">Membrane</keyword>
<dbReference type="GeneID" id="25328781"/>
<keyword evidence="4" id="KW-0479">Metal-binding</keyword>
<keyword evidence="6" id="KW-0812">Transmembrane</keyword>
<evidence type="ECO:0000256" key="3">
    <source>
        <dbReference type="ARBA" id="ARBA00022525"/>
    </source>
</evidence>
<dbReference type="AlphaFoldDB" id="A0A0D2F3S7"/>
<comment type="similarity">
    <text evidence="2">Belongs to the germin family.</text>
</comment>
<dbReference type="InterPro" id="IPR011051">
    <property type="entry name" value="RmlC_Cupin_sf"/>
</dbReference>
<dbReference type="OrthoDB" id="1921208at2759"/>
<dbReference type="SMART" id="SM00835">
    <property type="entry name" value="Cupin_1"/>
    <property type="match status" value="1"/>
</dbReference>
<dbReference type="InterPro" id="IPR014710">
    <property type="entry name" value="RmlC-like_jellyroll"/>
</dbReference>
<dbReference type="Gene3D" id="2.60.120.10">
    <property type="entry name" value="Jelly Rolls"/>
    <property type="match status" value="1"/>
</dbReference>
<evidence type="ECO:0000256" key="6">
    <source>
        <dbReference type="SAM" id="Phobius"/>
    </source>
</evidence>
<proteinExistence type="inferred from homology"/>
<reference evidence="8 9" key="1">
    <citation type="submission" date="2015-01" db="EMBL/GenBank/DDBJ databases">
        <title>The Genome Sequence of Exophiala xenobiotica CBS118157.</title>
        <authorList>
            <consortium name="The Broad Institute Genomics Platform"/>
            <person name="Cuomo C."/>
            <person name="de Hoog S."/>
            <person name="Gorbushina A."/>
            <person name="Stielow B."/>
            <person name="Teixiera M."/>
            <person name="Abouelleil A."/>
            <person name="Chapman S.B."/>
            <person name="Priest M."/>
            <person name="Young S.K."/>
            <person name="Wortman J."/>
            <person name="Nusbaum C."/>
            <person name="Birren B."/>
        </authorList>
    </citation>
    <scope>NUCLEOTIDE SEQUENCE [LARGE SCALE GENOMIC DNA]</scope>
    <source>
        <strain evidence="8 9">CBS 118157</strain>
    </source>
</reference>
<keyword evidence="5" id="KW-0464">Manganese</keyword>
<organism evidence="8 9">
    <name type="scientific">Exophiala xenobiotica</name>
    <dbReference type="NCBI Taxonomy" id="348802"/>
    <lineage>
        <taxon>Eukaryota</taxon>
        <taxon>Fungi</taxon>
        <taxon>Dikarya</taxon>
        <taxon>Ascomycota</taxon>
        <taxon>Pezizomycotina</taxon>
        <taxon>Eurotiomycetes</taxon>
        <taxon>Chaetothyriomycetidae</taxon>
        <taxon>Chaetothyriales</taxon>
        <taxon>Herpotrichiellaceae</taxon>
        <taxon>Exophiala</taxon>
    </lineage>
</organism>
<evidence type="ECO:0000259" key="7">
    <source>
        <dbReference type="SMART" id="SM00835"/>
    </source>
</evidence>
<dbReference type="RefSeq" id="XP_013315103.1">
    <property type="nucleotide sequence ID" value="XM_013459649.1"/>
</dbReference>
<dbReference type="InterPro" id="IPR001929">
    <property type="entry name" value="Germin"/>
</dbReference>
<evidence type="ECO:0000313" key="9">
    <source>
        <dbReference type="Proteomes" id="UP000054342"/>
    </source>
</evidence>
<dbReference type="Pfam" id="PF00190">
    <property type="entry name" value="Cupin_1"/>
    <property type="match status" value="1"/>
</dbReference>
<feature type="domain" description="Cupin type-1" evidence="7">
    <location>
        <begin position="125"/>
        <end position="256"/>
    </location>
</feature>
<accession>A0A0D2F3S7</accession>
<evidence type="ECO:0000256" key="2">
    <source>
        <dbReference type="ARBA" id="ARBA00007456"/>
    </source>
</evidence>
<sequence>MSVSSSDPSFWFCSTNPDCISPSWSKALAFKNFEDLDLPHPGLLLAAVLTTIATFNVSYICIRRRRPIMLVSACVGLAALITLFATIQPALAVDKTSDPELVAKLKSAATMLDRLDMLSDDQLVYNFSSNPKYSWAPGSVCNANAATWPILSTAGVTVSQLNLGPCAMLAPHFHRANNLVVAVSGSTRTYMYQENGARLVEQTLTPGMMTIFPPASVHSMYNMGCENNQLYSFLNDADASTINVAQAFFMMPQDIGMTVMPFINLTKDSWAATGESIPAVGTGSQQGFEACLQKCGLSATGYASMGPVVRM</sequence>
<dbReference type="GO" id="GO:0005576">
    <property type="term" value="C:extracellular region"/>
    <property type="evidence" value="ECO:0007669"/>
    <property type="project" value="UniProtKB-SubCell"/>
</dbReference>
<dbReference type="PANTHER" id="PTHR31238">
    <property type="entry name" value="GERMIN-LIKE PROTEIN SUBFAMILY 3 MEMBER 3"/>
    <property type="match status" value="1"/>
</dbReference>
<dbReference type="EMBL" id="KN847320">
    <property type="protein sequence ID" value="KIW54519.1"/>
    <property type="molecule type" value="Genomic_DNA"/>
</dbReference>
<feature type="transmembrane region" description="Helical" evidence="6">
    <location>
        <begin position="68"/>
        <end position="87"/>
    </location>
</feature>
<feature type="transmembrane region" description="Helical" evidence="6">
    <location>
        <begin position="42"/>
        <end position="61"/>
    </location>
</feature>
<keyword evidence="3" id="KW-0964">Secreted</keyword>
<evidence type="ECO:0000313" key="8">
    <source>
        <dbReference type="EMBL" id="KIW54519.1"/>
    </source>
</evidence>
<dbReference type="Proteomes" id="UP000054342">
    <property type="component" value="Unassembled WGS sequence"/>
</dbReference>
<keyword evidence="6" id="KW-1133">Transmembrane helix</keyword>
<dbReference type="GO" id="GO:0030145">
    <property type="term" value="F:manganese ion binding"/>
    <property type="evidence" value="ECO:0007669"/>
    <property type="project" value="InterPro"/>
</dbReference>
<dbReference type="InterPro" id="IPR006045">
    <property type="entry name" value="Cupin_1"/>
</dbReference>
<evidence type="ECO:0000256" key="5">
    <source>
        <dbReference type="ARBA" id="ARBA00023211"/>
    </source>
</evidence>
<gene>
    <name evidence="8" type="ORF">PV05_06873</name>
</gene>
<comment type="subcellular location">
    <subcellularLocation>
        <location evidence="1">Secreted</location>
    </subcellularLocation>
</comment>
<protein>
    <recommendedName>
        <fullName evidence="7">Cupin type-1 domain-containing protein</fullName>
    </recommendedName>
</protein>
<dbReference type="STRING" id="348802.A0A0D2F3S7"/>
<dbReference type="HOGENOM" id="CLU_061239_0_0_1"/>
<keyword evidence="9" id="KW-1185">Reference proteome</keyword>
<evidence type="ECO:0000256" key="1">
    <source>
        <dbReference type="ARBA" id="ARBA00004613"/>
    </source>
</evidence>